<evidence type="ECO:0000313" key="3">
    <source>
        <dbReference type="EMBL" id="ODR07505.1"/>
    </source>
</evidence>
<proteinExistence type="predicted"/>
<comment type="caution">
    <text evidence="3">The sequence shown here is derived from an EMBL/GenBank/DDBJ whole genome shotgun (WGS) entry which is preliminary data.</text>
</comment>
<name>A0A1E3SZE1_9MYCO</name>
<protein>
    <submittedName>
        <fullName evidence="3">Cobalamin biosynthesis protein CbiX</fullName>
    </submittedName>
</protein>
<dbReference type="EMBL" id="MIHC01000012">
    <property type="protein sequence ID" value="ODR07505.1"/>
    <property type="molecule type" value="Genomic_DNA"/>
</dbReference>
<keyword evidence="1" id="KW-0479">Metal-binding</keyword>
<dbReference type="InterPro" id="IPR050963">
    <property type="entry name" value="Sirohydro_Cobaltochel/CbiX"/>
</dbReference>
<dbReference type="GO" id="GO:0016829">
    <property type="term" value="F:lyase activity"/>
    <property type="evidence" value="ECO:0007669"/>
    <property type="project" value="UniProtKB-KW"/>
</dbReference>
<evidence type="ECO:0000313" key="4">
    <source>
        <dbReference type="Proteomes" id="UP000094224"/>
    </source>
</evidence>
<dbReference type="Proteomes" id="UP000094224">
    <property type="component" value="Unassembled WGS sequence"/>
</dbReference>
<dbReference type="CDD" id="cd03414">
    <property type="entry name" value="CbiX_SirB_C"/>
    <property type="match status" value="1"/>
</dbReference>
<dbReference type="SUPFAM" id="SSF53800">
    <property type="entry name" value="Chelatase"/>
    <property type="match status" value="1"/>
</dbReference>
<reference evidence="4" key="1">
    <citation type="submission" date="2016-09" db="EMBL/GenBank/DDBJ databases">
        <authorList>
            <person name="Greninger A.L."/>
            <person name="Jerome K.R."/>
            <person name="Mcnair B."/>
            <person name="Wallis C."/>
            <person name="Fang F."/>
        </authorList>
    </citation>
    <scope>NUCLEOTIDE SEQUENCE [LARGE SCALE GENOMIC DNA]</scope>
    <source>
        <strain evidence="4">BC1_M4</strain>
    </source>
</reference>
<gene>
    <name evidence="3" type="ORF">BHQ21_08975</name>
</gene>
<organism evidence="3 4">
    <name type="scientific">Mycobacterium sherrisii</name>
    <dbReference type="NCBI Taxonomy" id="243061"/>
    <lineage>
        <taxon>Bacteria</taxon>
        <taxon>Bacillati</taxon>
        <taxon>Actinomycetota</taxon>
        <taxon>Actinomycetes</taxon>
        <taxon>Mycobacteriales</taxon>
        <taxon>Mycobacteriaceae</taxon>
        <taxon>Mycobacterium</taxon>
        <taxon>Mycobacterium simiae complex</taxon>
    </lineage>
</organism>
<dbReference type="STRING" id="243061.AWC25_05535"/>
<dbReference type="PANTHER" id="PTHR33542">
    <property type="entry name" value="SIROHYDROCHLORIN FERROCHELATASE, CHLOROPLASTIC"/>
    <property type="match status" value="1"/>
</dbReference>
<accession>A0A1E3SZE1</accession>
<dbReference type="PANTHER" id="PTHR33542:SF5">
    <property type="entry name" value="FERROCHELATASE CHE1"/>
    <property type="match status" value="1"/>
</dbReference>
<keyword evidence="4" id="KW-1185">Reference proteome</keyword>
<dbReference type="GO" id="GO:0046872">
    <property type="term" value="F:metal ion binding"/>
    <property type="evidence" value="ECO:0007669"/>
    <property type="project" value="UniProtKB-KW"/>
</dbReference>
<dbReference type="CDD" id="cd03416">
    <property type="entry name" value="CbiX_SirB_N"/>
    <property type="match status" value="1"/>
</dbReference>
<keyword evidence="2" id="KW-0456">Lyase</keyword>
<sequence>MSLILAAHGTRRPGGVAMIGDLATQVSVLLGRTVRVAFVDVLGPTPSEVLSAAGSQRAIVVPAFLSRGYHVRTDVPNHVAASGHPDVVVTAALGPDGEIARIVADQLAQSGWRPGDSVILGAAGTSDPIARRDLHTTATLLSALTGSRVTLGFAATGDPDIRQAVAMARAQGARHVAIASYLLADGLFQERLQDCGADVVSRPLGTHPRLARLVANRFRRAVPAARHPMRHYRLGAPTRVMLDL</sequence>
<dbReference type="Gene3D" id="3.40.50.1400">
    <property type="match status" value="2"/>
</dbReference>
<dbReference type="InterPro" id="IPR002762">
    <property type="entry name" value="CbiX-like"/>
</dbReference>
<dbReference type="RefSeq" id="WP_069399947.1">
    <property type="nucleotide sequence ID" value="NZ_MIHC01000012.1"/>
</dbReference>
<dbReference type="AlphaFoldDB" id="A0A1E3SZE1"/>
<dbReference type="Pfam" id="PF01903">
    <property type="entry name" value="CbiX"/>
    <property type="match status" value="2"/>
</dbReference>
<evidence type="ECO:0000256" key="2">
    <source>
        <dbReference type="ARBA" id="ARBA00023239"/>
    </source>
</evidence>
<evidence type="ECO:0000256" key="1">
    <source>
        <dbReference type="ARBA" id="ARBA00022723"/>
    </source>
</evidence>